<evidence type="ECO:0000256" key="2">
    <source>
        <dbReference type="ARBA" id="ARBA00023125"/>
    </source>
</evidence>
<dbReference type="SUPFAM" id="SSF46689">
    <property type="entry name" value="Homeodomain-like"/>
    <property type="match status" value="1"/>
</dbReference>
<dbReference type="PRINTS" id="PR00455">
    <property type="entry name" value="HTHTETR"/>
</dbReference>
<keyword evidence="1" id="KW-0805">Transcription regulation</keyword>
<dbReference type="Gene3D" id="1.10.357.10">
    <property type="entry name" value="Tetracycline Repressor, domain 2"/>
    <property type="match status" value="1"/>
</dbReference>
<dbReference type="EMBL" id="JBHTKH010000003">
    <property type="protein sequence ID" value="MFD1053851.1"/>
    <property type="molecule type" value="Genomic_DNA"/>
</dbReference>
<reference evidence="7" key="1">
    <citation type="journal article" date="2019" name="Int. J. Syst. Evol. Microbiol.">
        <title>The Global Catalogue of Microorganisms (GCM) 10K type strain sequencing project: providing services to taxonomists for standard genome sequencing and annotation.</title>
        <authorList>
            <consortium name="The Broad Institute Genomics Platform"/>
            <consortium name="The Broad Institute Genome Sequencing Center for Infectious Disease"/>
            <person name="Wu L."/>
            <person name="Ma J."/>
        </authorList>
    </citation>
    <scope>NUCLEOTIDE SEQUENCE [LARGE SCALE GENOMIC DNA]</scope>
    <source>
        <strain evidence="7">CCUG 57508</strain>
    </source>
</reference>
<accession>A0ABW3MTL1</accession>
<dbReference type="PROSITE" id="PS01081">
    <property type="entry name" value="HTH_TETR_1"/>
    <property type="match status" value="1"/>
</dbReference>
<evidence type="ECO:0000313" key="6">
    <source>
        <dbReference type="EMBL" id="MFD1053851.1"/>
    </source>
</evidence>
<feature type="domain" description="HTH tetR-type" evidence="5">
    <location>
        <begin position="15"/>
        <end position="75"/>
    </location>
</feature>
<dbReference type="Proteomes" id="UP001597046">
    <property type="component" value="Unassembled WGS sequence"/>
</dbReference>
<keyword evidence="7" id="KW-1185">Reference proteome</keyword>
<feature type="DNA-binding region" description="H-T-H motif" evidence="4">
    <location>
        <begin position="38"/>
        <end position="57"/>
    </location>
</feature>
<keyword evidence="2 4" id="KW-0238">DNA-binding</keyword>
<evidence type="ECO:0000256" key="1">
    <source>
        <dbReference type="ARBA" id="ARBA00023015"/>
    </source>
</evidence>
<evidence type="ECO:0000256" key="3">
    <source>
        <dbReference type="ARBA" id="ARBA00023163"/>
    </source>
</evidence>
<dbReference type="Pfam" id="PF00440">
    <property type="entry name" value="TetR_N"/>
    <property type="match status" value="1"/>
</dbReference>
<dbReference type="PANTHER" id="PTHR30055">
    <property type="entry name" value="HTH-TYPE TRANSCRIPTIONAL REGULATOR RUTR"/>
    <property type="match status" value="1"/>
</dbReference>
<keyword evidence="3" id="KW-0804">Transcription</keyword>
<dbReference type="InterPro" id="IPR023772">
    <property type="entry name" value="DNA-bd_HTH_TetR-type_CS"/>
</dbReference>
<dbReference type="InterPro" id="IPR050109">
    <property type="entry name" value="HTH-type_TetR-like_transc_reg"/>
</dbReference>
<evidence type="ECO:0000313" key="7">
    <source>
        <dbReference type="Proteomes" id="UP001597046"/>
    </source>
</evidence>
<name>A0ABW3MTL1_9MICO</name>
<sequence length="206" mass="22179">MTSRSPGTRVRMPRAEREAQMLAVAEQVFSSRGIQAATMDEIAELVGVTKPLIYDYFGSKEGLLAATIERARGQLLTALIDAWVAQPLAPARDRVAGVVHAFFSFIDAHEQAFTLLRTEGALIGEASASVERIRQQTAKAFAEGLRTLPAFASLEPRRVTVMAEILIGGCERLAVWRTTHPGTSADEATILVVTTIWDGLASVSGA</sequence>
<evidence type="ECO:0000256" key="4">
    <source>
        <dbReference type="PROSITE-ProRule" id="PRU00335"/>
    </source>
</evidence>
<dbReference type="PROSITE" id="PS50977">
    <property type="entry name" value="HTH_TETR_2"/>
    <property type="match status" value="1"/>
</dbReference>
<evidence type="ECO:0000259" key="5">
    <source>
        <dbReference type="PROSITE" id="PS50977"/>
    </source>
</evidence>
<dbReference type="SUPFAM" id="SSF48498">
    <property type="entry name" value="Tetracyclin repressor-like, C-terminal domain"/>
    <property type="match status" value="1"/>
</dbReference>
<dbReference type="PANTHER" id="PTHR30055:SF158">
    <property type="entry name" value="POSSIBLE TRANSCRIPTIONAL REGULATORY PROTEIN (PROBABLY TETR-FAMILY)"/>
    <property type="match status" value="1"/>
</dbReference>
<gene>
    <name evidence="6" type="ORF">ACFQ2V_05980</name>
</gene>
<dbReference type="RefSeq" id="WP_386051667.1">
    <property type="nucleotide sequence ID" value="NZ_JBHTKH010000003.1"/>
</dbReference>
<proteinExistence type="predicted"/>
<dbReference type="InterPro" id="IPR054129">
    <property type="entry name" value="DesT_TetR_C"/>
</dbReference>
<dbReference type="InterPro" id="IPR001647">
    <property type="entry name" value="HTH_TetR"/>
</dbReference>
<comment type="caution">
    <text evidence="6">The sequence shown here is derived from an EMBL/GenBank/DDBJ whole genome shotgun (WGS) entry which is preliminary data.</text>
</comment>
<dbReference type="Pfam" id="PF21943">
    <property type="entry name" value="TetR_C_46"/>
    <property type="match status" value="1"/>
</dbReference>
<protein>
    <submittedName>
        <fullName evidence="6">TetR/AcrR family transcriptional regulator</fullName>
    </submittedName>
</protein>
<dbReference type="InterPro" id="IPR009057">
    <property type="entry name" value="Homeodomain-like_sf"/>
</dbReference>
<organism evidence="6 7">
    <name type="scientific">Terrabacter terrigena</name>
    <dbReference type="NCBI Taxonomy" id="574718"/>
    <lineage>
        <taxon>Bacteria</taxon>
        <taxon>Bacillati</taxon>
        <taxon>Actinomycetota</taxon>
        <taxon>Actinomycetes</taxon>
        <taxon>Micrococcales</taxon>
        <taxon>Intrasporangiaceae</taxon>
        <taxon>Terrabacter</taxon>
    </lineage>
</organism>
<dbReference type="InterPro" id="IPR036271">
    <property type="entry name" value="Tet_transcr_reg_TetR-rel_C_sf"/>
</dbReference>